<feature type="transmembrane region" description="Helical" evidence="1">
    <location>
        <begin position="7"/>
        <end position="31"/>
    </location>
</feature>
<evidence type="ECO:0000256" key="1">
    <source>
        <dbReference type="SAM" id="Phobius"/>
    </source>
</evidence>
<protein>
    <submittedName>
        <fullName evidence="2">Uncharacterized protein</fullName>
    </submittedName>
</protein>
<dbReference type="Proteomes" id="UP000054618">
    <property type="component" value="Unassembled WGS sequence"/>
</dbReference>
<reference evidence="2 3" key="1">
    <citation type="submission" date="2015-11" db="EMBL/GenBank/DDBJ databases">
        <title>Genomic analysis of 38 Legionella species identifies large and diverse effector repertoires.</title>
        <authorList>
            <person name="Burstein D."/>
            <person name="Amaro F."/>
            <person name="Zusman T."/>
            <person name="Lifshitz Z."/>
            <person name="Cohen O."/>
            <person name="Gilbert J.A."/>
            <person name="Pupko T."/>
            <person name="Shuman H.A."/>
            <person name="Segal G."/>
        </authorList>
    </citation>
    <scope>NUCLEOTIDE SEQUENCE [LARGE SCALE GENOMIC DNA]</scope>
    <source>
        <strain evidence="2 3">CDC#1442-AUS-E</strain>
    </source>
</reference>
<keyword evidence="1" id="KW-1133">Transmembrane helix</keyword>
<organism evidence="2 3">
    <name type="scientific">Legionella quinlivanii</name>
    <dbReference type="NCBI Taxonomy" id="45073"/>
    <lineage>
        <taxon>Bacteria</taxon>
        <taxon>Pseudomonadati</taxon>
        <taxon>Pseudomonadota</taxon>
        <taxon>Gammaproteobacteria</taxon>
        <taxon>Legionellales</taxon>
        <taxon>Legionellaceae</taxon>
        <taxon>Legionella</taxon>
    </lineage>
</organism>
<name>A0A0W0XTJ6_9GAMM</name>
<dbReference type="EMBL" id="LNYS01000018">
    <property type="protein sequence ID" value="KTD47877.1"/>
    <property type="molecule type" value="Genomic_DNA"/>
</dbReference>
<keyword evidence="1" id="KW-0472">Membrane</keyword>
<sequence length="56" mass="6213">MKKAPLISAFLGTIIEIYDFTVFPFLIPILVEVFSQEYPGGVSGVAPIKPNHLTHR</sequence>
<dbReference type="AlphaFoldDB" id="A0A0W0XTJ6"/>
<proteinExistence type="predicted"/>
<evidence type="ECO:0000313" key="2">
    <source>
        <dbReference type="EMBL" id="KTD47877.1"/>
    </source>
</evidence>
<keyword evidence="3" id="KW-1185">Reference proteome</keyword>
<accession>A0A0W0XTJ6</accession>
<dbReference type="RefSeq" id="WP_157072302.1">
    <property type="nucleotide sequence ID" value="NZ_LNYS01000018.1"/>
</dbReference>
<keyword evidence="1" id="KW-0812">Transmembrane</keyword>
<comment type="caution">
    <text evidence="2">The sequence shown here is derived from an EMBL/GenBank/DDBJ whole genome shotgun (WGS) entry which is preliminary data.</text>
</comment>
<evidence type="ECO:0000313" key="3">
    <source>
        <dbReference type="Proteomes" id="UP000054618"/>
    </source>
</evidence>
<dbReference type="PATRIC" id="fig|45073.5.peg.2260"/>
<gene>
    <name evidence="2" type="ORF">Lqui_2141</name>
</gene>